<dbReference type="PROSITE" id="PS50111">
    <property type="entry name" value="CHEMOTAXIS_TRANSDUC_2"/>
    <property type="match status" value="1"/>
</dbReference>
<name>A0A0A2UX17_9BACI</name>
<dbReference type="GO" id="GO:0007165">
    <property type="term" value="P:signal transduction"/>
    <property type="evidence" value="ECO:0007669"/>
    <property type="project" value="UniProtKB-KW"/>
</dbReference>
<accession>A0A0A2UX17</accession>
<dbReference type="InterPro" id="IPR000014">
    <property type="entry name" value="PAS"/>
</dbReference>
<gene>
    <name evidence="7" type="ORF">N780_08930</name>
</gene>
<dbReference type="RefSeq" id="WP_036783768.1">
    <property type="nucleotide sequence ID" value="NZ_AVBG01000007.1"/>
</dbReference>
<evidence type="ECO:0000256" key="1">
    <source>
        <dbReference type="ARBA" id="ARBA00023224"/>
    </source>
</evidence>
<evidence type="ECO:0000259" key="6">
    <source>
        <dbReference type="PROSITE" id="PS50113"/>
    </source>
</evidence>
<dbReference type="Pfam" id="PF08448">
    <property type="entry name" value="PAS_4"/>
    <property type="match status" value="1"/>
</dbReference>
<keyword evidence="3" id="KW-0175">Coiled coil</keyword>
<dbReference type="SMART" id="SM00283">
    <property type="entry name" value="MA"/>
    <property type="match status" value="1"/>
</dbReference>
<evidence type="ECO:0000256" key="2">
    <source>
        <dbReference type="PROSITE-ProRule" id="PRU00284"/>
    </source>
</evidence>
<dbReference type="PROSITE" id="PS50112">
    <property type="entry name" value="PAS"/>
    <property type="match status" value="1"/>
</dbReference>
<dbReference type="OrthoDB" id="9765776at2"/>
<evidence type="ECO:0000259" key="4">
    <source>
        <dbReference type="PROSITE" id="PS50111"/>
    </source>
</evidence>
<dbReference type="PANTHER" id="PTHR32089:SF112">
    <property type="entry name" value="LYSOZYME-LIKE PROTEIN-RELATED"/>
    <property type="match status" value="1"/>
</dbReference>
<evidence type="ECO:0000313" key="8">
    <source>
        <dbReference type="Proteomes" id="UP000030153"/>
    </source>
</evidence>
<dbReference type="InterPro" id="IPR000700">
    <property type="entry name" value="PAS-assoc_C"/>
</dbReference>
<dbReference type="PANTHER" id="PTHR32089">
    <property type="entry name" value="METHYL-ACCEPTING CHEMOTAXIS PROTEIN MCPB"/>
    <property type="match status" value="1"/>
</dbReference>
<feature type="domain" description="PAC" evidence="6">
    <location>
        <begin position="83"/>
        <end position="137"/>
    </location>
</feature>
<feature type="domain" description="PAS" evidence="5">
    <location>
        <begin position="30"/>
        <end position="55"/>
    </location>
</feature>
<feature type="coiled-coil region" evidence="3">
    <location>
        <begin position="262"/>
        <end position="296"/>
    </location>
</feature>
<evidence type="ECO:0000313" key="7">
    <source>
        <dbReference type="EMBL" id="KGP91283.1"/>
    </source>
</evidence>
<proteinExistence type="predicted"/>
<dbReference type="Pfam" id="PF00015">
    <property type="entry name" value="MCPsignal"/>
    <property type="match status" value="1"/>
</dbReference>
<feature type="domain" description="Methyl-accepting transducer" evidence="4">
    <location>
        <begin position="124"/>
        <end position="304"/>
    </location>
</feature>
<dbReference type="Gene3D" id="1.10.287.950">
    <property type="entry name" value="Methyl-accepting chemotaxis protein"/>
    <property type="match status" value="1"/>
</dbReference>
<reference evidence="7 8" key="1">
    <citation type="submission" date="2013-08" db="EMBL/GenBank/DDBJ databases">
        <title>Genome of Pontibacillus chungwhensis.</title>
        <authorList>
            <person name="Wang Q."/>
            <person name="Wang G."/>
        </authorList>
    </citation>
    <scope>NUCLEOTIDE SEQUENCE [LARGE SCALE GENOMIC DNA]</scope>
    <source>
        <strain evidence="7 8">BH030062</strain>
    </source>
</reference>
<keyword evidence="1 2" id="KW-0807">Transducer</keyword>
<dbReference type="InterPro" id="IPR004089">
    <property type="entry name" value="MCPsignal_dom"/>
</dbReference>
<comment type="caution">
    <text evidence="7">The sequence shown here is derived from an EMBL/GenBank/DDBJ whole genome shotgun (WGS) entry which is preliminary data.</text>
</comment>
<evidence type="ECO:0000256" key="3">
    <source>
        <dbReference type="SAM" id="Coils"/>
    </source>
</evidence>
<dbReference type="EMBL" id="AVBG01000007">
    <property type="protein sequence ID" value="KGP91283.1"/>
    <property type="molecule type" value="Genomic_DNA"/>
</dbReference>
<dbReference type="InterPro" id="IPR013656">
    <property type="entry name" value="PAS_4"/>
</dbReference>
<dbReference type="Proteomes" id="UP000030153">
    <property type="component" value="Unassembled WGS sequence"/>
</dbReference>
<dbReference type="CDD" id="cd00130">
    <property type="entry name" value="PAS"/>
    <property type="match status" value="1"/>
</dbReference>
<dbReference type="Gene3D" id="3.30.450.20">
    <property type="entry name" value="PAS domain"/>
    <property type="match status" value="1"/>
</dbReference>
<dbReference type="NCBIfam" id="TIGR00229">
    <property type="entry name" value="sensory_box"/>
    <property type="match status" value="1"/>
</dbReference>
<dbReference type="STRING" id="1385513.N780_08930"/>
<protein>
    <submittedName>
        <fullName evidence="7">Chemotaxis protein</fullName>
    </submittedName>
</protein>
<dbReference type="PROSITE" id="PS50113">
    <property type="entry name" value="PAC"/>
    <property type="match status" value="1"/>
</dbReference>
<dbReference type="GO" id="GO:0016020">
    <property type="term" value="C:membrane"/>
    <property type="evidence" value="ECO:0007669"/>
    <property type="project" value="InterPro"/>
</dbReference>
<sequence>MTTTTDIQTNIHDYHVVQAIEDNLATIRFDLNRRVQFVNDNFAKGLGYTRDEMYGMLHSELCFPEFSQGQSYESFWRDLAKGKSFQDKIKRKDASGEAIWLEATYMPVKDDSNRVVGVFKVATNITARQNTIHTVASKLEAMSEDLTSKSQFGIERSQDVLKTIESISKVSTSNIQTLNNLQQDAKSIQGIVKTIKDIAAQTNLLALNAGIEAARAGEHGRGFDVVAKEVKKLSEKVDGSIKEVKTSIESISNEINTITTGTEQAQSSIQDSQKQIQEALEDFANILKAAHSLENQAKDFSTIL</sequence>
<keyword evidence="8" id="KW-1185">Reference proteome</keyword>
<dbReference type="eggNOG" id="COG0840">
    <property type="taxonomic scope" value="Bacteria"/>
</dbReference>
<evidence type="ECO:0000259" key="5">
    <source>
        <dbReference type="PROSITE" id="PS50112"/>
    </source>
</evidence>
<dbReference type="InterPro" id="IPR035965">
    <property type="entry name" value="PAS-like_dom_sf"/>
</dbReference>
<dbReference type="SUPFAM" id="SSF58104">
    <property type="entry name" value="Methyl-accepting chemotaxis protein (MCP) signaling domain"/>
    <property type="match status" value="1"/>
</dbReference>
<organism evidence="7 8">
    <name type="scientific">Pontibacillus chungwhensis BH030062</name>
    <dbReference type="NCBI Taxonomy" id="1385513"/>
    <lineage>
        <taxon>Bacteria</taxon>
        <taxon>Bacillati</taxon>
        <taxon>Bacillota</taxon>
        <taxon>Bacilli</taxon>
        <taxon>Bacillales</taxon>
        <taxon>Bacillaceae</taxon>
        <taxon>Pontibacillus</taxon>
    </lineage>
</organism>
<dbReference type="SUPFAM" id="SSF55785">
    <property type="entry name" value="PYP-like sensor domain (PAS domain)"/>
    <property type="match status" value="1"/>
</dbReference>
<dbReference type="AlphaFoldDB" id="A0A0A2UX17"/>